<name>A0A6J5ZT39_9ZZZZ</name>
<dbReference type="EMBL" id="CAESAI010000053">
    <property type="protein sequence ID" value="CAB4344339.1"/>
    <property type="molecule type" value="Genomic_DNA"/>
</dbReference>
<dbReference type="Gene3D" id="3.40.50.1820">
    <property type="entry name" value="alpha/beta hydrolase"/>
    <property type="match status" value="1"/>
</dbReference>
<evidence type="ECO:0000313" key="4">
    <source>
        <dbReference type="EMBL" id="CAB5029642.1"/>
    </source>
</evidence>
<dbReference type="EMBL" id="CAESAD010000003">
    <property type="protein sequence ID" value="CAB4337420.1"/>
    <property type="molecule type" value="Genomic_DNA"/>
</dbReference>
<dbReference type="EMBL" id="CAFBPK010000036">
    <property type="protein sequence ID" value="CAB5029642.1"/>
    <property type="molecule type" value="Genomic_DNA"/>
</dbReference>
<sequence length="252" mass="27789">MADLVSNSVLPANREAITLTTSDGLKLVGELAMPISGAPKATILLLHPNPTGGGMMDSHLFKKAAWRLPALADVAILRWNTRGTCSKAGRSEGEYDKGIAEGLDLAAALEFAKSRGLENIWLVGWSFGTDVTLMHGNVDPVQGAVLFSPPLMWSTAEHLQSWTDSMRPLLALVPELDDYLKPPEAKEKFAVVAQCEVVAIPECRHLWVGEKFVRIAWNLALKKIRPEMPELSWNWDGEMTRWDDLKDNSTCN</sequence>
<accession>A0A6J5ZT39</accession>
<evidence type="ECO:0000313" key="3">
    <source>
        <dbReference type="EMBL" id="CAB4806068.1"/>
    </source>
</evidence>
<dbReference type="InterPro" id="IPR029058">
    <property type="entry name" value="AB_hydrolase_fold"/>
</dbReference>
<organism evidence="2">
    <name type="scientific">freshwater metagenome</name>
    <dbReference type="NCBI Taxonomy" id="449393"/>
    <lineage>
        <taxon>unclassified sequences</taxon>
        <taxon>metagenomes</taxon>
        <taxon>ecological metagenomes</taxon>
    </lineage>
</organism>
<evidence type="ECO:0000313" key="2">
    <source>
        <dbReference type="EMBL" id="CAB4344339.1"/>
    </source>
</evidence>
<reference evidence="2" key="1">
    <citation type="submission" date="2020-05" db="EMBL/GenBank/DDBJ databases">
        <authorList>
            <person name="Chiriac C."/>
            <person name="Salcher M."/>
            <person name="Ghai R."/>
            <person name="Kavagutti S V."/>
        </authorList>
    </citation>
    <scope>NUCLEOTIDE SEQUENCE</scope>
</reference>
<dbReference type="SUPFAM" id="SSF53474">
    <property type="entry name" value="alpha/beta-Hydrolases"/>
    <property type="match status" value="1"/>
</dbReference>
<dbReference type="AlphaFoldDB" id="A0A6J5ZT39"/>
<proteinExistence type="predicted"/>
<evidence type="ECO:0000313" key="1">
    <source>
        <dbReference type="EMBL" id="CAB4337420.1"/>
    </source>
</evidence>
<dbReference type="EMBL" id="CAFAAO010000011">
    <property type="protein sequence ID" value="CAB4806068.1"/>
    <property type="molecule type" value="Genomic_DNA"/>
</dbReference>
<gene>
    <name evidence="3" type="ORF">UFOPK3037_00960</name>
    <name evidence="2" type="ORF">UFOPK3406_01356</name>
    <name evidence="1" type="ORF">UFOPK3925_00694</name>
    <name evidence="4" type="ORF">UFOPK4097_01516</name>
</gene>
<protein>
    <submittedName>
        <fullName evidence="2">Unannotated protein</fullName>
    </submittedName>
</protein>